<organism evidence="1 2">
    <name type="scientific">Lactobacillus jensenii</name>
    <dbReference type="NCBI Taxonomy" id="109790"/>
    <lineage>
        <taxon>Bacteria</taxon>
        <taxon>Bacillati</taxon>
        <taxon>Bacillota</taxon>
        <taxon>Bacilli</taxon>
        <taxon>Lactobacillales</taxon>
        <taxon>Lactobacillaceae</taxon>
        <taxon>Lactobacillus</taxon>
    </lineage>
</organism>
<name>A0ABU9FFL9_LACJE</name>
<accession>A0ABU9FFL9</accession>
<evidence type="ECO:0008006" key="3">
    <source>
        <dbReference type="Google" id="ProtNLM"/>
    </source>
</evidence>
<dbReference type="RefSeq" id="WP_265678353.1">
    <property type="nucleotide sequence ID" value="NZ_JAVTXQ010000011.1"/>
</dbReference>
<comment type="caution">
    <text evidence="1">The sequence shown here is derived from an EMBL/GenBank/DDBJ whole genome shotgun (WGS) entry which is preliminary data.</text>
</comment>
<reference evidence="1 2" key="1">
    <citation type="submission" date="2024-04" db="EMBL/GenBank/DDBJ databases">
        <title>Three lactobacilli isolated from voided urine samples from females with type 2 diabetes.</title>
        <authorList>
            <person name="Kula A."/>
            <person name="Stegman N."/>
            <person name="Putonti C."/>
        </authorList>
    </citation>
    <scope>NUCLEOTIDE SEQUENCE [LARGE SCALE GENOMIC DNA]</scope>
    <source>
        <strain evidence="1 2">1855</strain>
    </source>
</reference>
<proteinExistence type="predicted"/>
<evidence type="ECO:0000313" key="2">
    <source>
        <dbReference type="Proteomes" id="UP001385848"/>
    </source>
</evidence>
<protein>
    <recommendedName>
        <fullName evidence="3">Bacteriocin immunity protein</fullName>
    </recommendedName>
</protein>
<dbReference type="EMBL" id="JBBVUL010000001">
    <property type="protein sequence ID" value="MEL0564367.1"/>
    <property type="molecule type" value="Genomic_DNA"/>
</dbReference>
<evidence type="ECO:0000313" key="1">
    <source>
        <dbReference type="EMBL" id="MEL0564367.1"/>
    </source>
</evidence>
<sequence>MEKTSSREKLRQDIFNYLLRNENRDFEKDYQAIINTILIAVNAEDLYSMTNRQVHYARLIFNRILETRALVDGGKDKR</sequence>
<dbReference type="Proteomes" id="UP001385848">
    <property type="component" value="Unassembled WGS sequence"/>
</dbReference>
<keyword evidence="2" id="KW-1185">Reference proteome</keyword>
<gene>
    <name evidence="1" type="ORF">AAC431_00310</name>
</gene>